<feature type="transmembrane region" description="Helical" evidence="1">
    <location>
        <begin position="34"/>
        <end position="59"/>
    </location>
</feature>
<feature type="transmembrane region" description="Helical" evidence="1">
    <location>
        <begin position="139"/>
        <end position="158"/>
    </location>
</feature>
<feature type="transmembrane region" description="Helical" evidence="1">
    <location>
        <begin position="328"/>
        <end position="349"/>
    </location>
</feature>
<feature type="transmembrane region" description="Helical" evidence="1">
    <location>
        <begin position="303"/>
        <end position="322"/>
    </location>
</feature>
<accession>A0A1F6CB44</accession>
<dbReference type="EMBL" id="MFKF01000318">
    <property type="protein sequence ID" value="OGG46409.1"/>
    <property type="molecule type" value="Genomic_DNA"/>
</dbReference>
<protein>
    <recommendedName>
        <fullName evidence="2">DUF4010 domain-containing protein</fullName>
    </recommendedName>
</protein>
<comment type="caution">
    <text evidence="3">The sequence shown here is derived from an EMBL/GenBank/DDBJ whole genome shotgun (WGS) entry which is preliminary data.</text>
</comment>
<feature type="transmembrane region" description="Helical" evidence="1">
    <location>
        <begin position="110"/>
        <end position="127"/>
    </location>
</feature>
<feature type="domain" description="DUF4010" evidence="2">
    <location>
        <begin position="115"/>
        <end position="324"/>
    </location>
</feature>
<dbReference type="PANTHER" id="PTHR39084:SF1">
    <property type="entry name" value="DUF4010 DOMAIN-CONTAINING PROTEIN"/>
    <property type="match status" value="1"/>
</dbReference>
<keyword evidence="1" id="KW-0472">Membrane</keyword>
<dbReference type="Proteomes" id="UP000178606">
    <property type="component" value="Unassembled WGS sequence"/>
</dbReference>
<dbReference type="AlphaFoldDB" id="A0A1F6CB44"/>
<name>A0A1F6CB44_HANXR</name>
<evidence type="ECO:0000313" key="3">
    <source>
        <dbReference type="EMBL" id="OGG46409.1"/>
    </source>
</evidence>
<sequence>MTFAGLLALVCLGYYRKSEKTIGLTTEATALLIFWLGYLMHGYETLAISTGIVLVILLAHKRGLHQFVKEKLSETELYDTLKFLAVVFVAFPLLPDQEVGPYHFLNPARVWLLVVLVSTISFSGYVLMRWLGAGRGLEVSSLVGGLISTTAVTVSLAGRARKSPEHARTCGVLGVMANAVQFPRLLLLIWIVDRSLGAFLAVPLLGMGAVGLLGAWALSRRPGPAGPSVDLLFRNPYSLTSALKFGAFFICIFLLSKVAAVYLGERGIYLTSALAGAGNASVISLSVADLVRGGSLSVSHAGVAILIAVTTNALVKWVLALTSGTRDLALWLVVGDLTMISVGIALVLLTASF</sequence>
<organism evidence="3 4">
    <name type="scientific">Handelsmanbacteria sp. (strain RIFCSPLOWO2_12_FULL_64_10)</name>
    <dbReference type="NCBI Taxonomy" id="1817868"/>
    <lineage>
        <taxon>Bacteria</taxon>
        <taxon>Candidatus Handelsmaniibacteriota</taxon>
    </lineage>
</organism>
<feature type="transmembrane region" description="Helical" evidence="1">
    <location>
        <begin position="239"/>
        <end position="262"/>
    </location>
</feature>
<feature type="transmembrane region" description="Helical" evidence="1">
    <location>
        <begin position="170"/>
        <end position="192"/>
    </location>
</feature>
<keyword evidence="1" id="KW-1133">Transmembrane helix</keyword>
<proteinExistence type="predicted"/>
<gene>
    <name evidence="3" type="ORF">A3F84_25710</name>
</gene>
<dbReference type="Pfam" id="PF13194">
    <property type="entry name" value="DUF4010"/>
    <property type="match status" value="1"/>
</dbReference>
<reference evidence="3 4" key="1">
    <citation type="journal article" date="2016" name="Nat. Commun.">
        <title>Thousands of microbial genomes shed light on interconnected biogeochemical processes in an aquifer system.</title>
        <authorList>
            <person name="Anantharaman K."/>
            <person name="Brown C.T."/>
            <person name="Hug L.A."/>
            <person name="Sharon I."/>
            <person name="Castelle C.J."/>
            <person name="Probst A.J."/>
            <person name="Thomas B.C."/>
            <person name="Singh A."/>
            <person name="Wilkins M.J."/>
            <person name="Karaoz U."/>
            <person name="Brodie E.L."/>
            <person name="Williams K.H."/>
            <person name="Hubbard S.S."/>
            <person name="Banfield J.F."/>
        </authorList>
    </citation>
    <scope>NUCLEOTIDE SEQUENCE [LARGE SCALE GENOMIC DNA]</scope>
    <source>
        <strain evidence="4">RIFCSPLOWO2_12_FULL_64_10</strain>
    </source>
</reference>
<evidence type="ECO:0000259" key="2">
    <source>
        <dbReference type="Pfam" id="PF13194"/>
    </source>
</evidence>
<feature type="transmembrane region" description="Helical" evidence="1">
    <location>
        <begin position="198"/>
        <end position="218"/>
    </location>
</feature>
<keyword evidence="1" id="KW-0812">Transmembrane</keyword>
<dbReference type="InterPro" id="IPR025105">
    <property type="entry name" value="DUF4010"/>
</dbReference>
<evidence type="ECO:0000256" key="1">
    <source>
        <dbReference type="SAM" id="Phobius"/>
    </source>
</evidence>
<evidence type="ECO:0000313" key="4">
    <source>
        <dbReference type="Proteomes" id="UP000178606"/>
    </source>
</evidence>
<dbReference type="PANTHER" id="PTHR39084">
    <property type="entry name" value="MEMBRANE PROTEIN-RELATED"/>
    <property type="match status" value="1"/>
</dbReference>